<name>A0ABP6ADZ4_9ACTN</name>
<keyword evidence="5" id="KW-1185">Reference proteome</keyword>
<protein>
    <submittedName>
        <fullName evidence="4">GNAT family N-acetyltransferase</fullName>
    </submittedName>
</protein>
<keyword evidence="2" id="KW-0012">Acyltransferase</keyword>
<evidence type="ECO:0000313" key="5">
    <source>
        <dbReference type="Proteomes" id="UP001499978"/>
    </source>
</evidence>
<dbReference type="CDD" id="cd04301">
    <property type="entry name" value="NAT_SF"/>
    <property type="match status" value="1"/>
</dbReference>
<evidence type="ECO:0000256" key="1">
    <source>
        <dbReference type="ARBA" id="ARBA00022679"/>
    </source>
</evidence>
<dbReference type="Gene3D" id="3.40.630.30">
    <property type="match status" value="1"/>
</dbReference>
<keyword evidence="1" id="KW-0808">Transferase</keyword>
<dbReference type="InterPro" id="IPR000182">
    <property type="entry name" value="GNAT_dom"/>
</dbReference>
<gene>
    <name evidence="4" type="ORF">GCM10010201_09670</name>
</gene>
<proteinExistence type="predicted"/>
<organism evidence="4 5">
    <name type="scientific">Pilimelia columellifera subsp. columellifera</name>
    <dbReference type="NCBI Taxonomy" id="706583"/>
    <lineage>
        <taxon>Bacteria</taxon>
        <taxon>Bacillati</taxon>
        <taxon>Actinomycetota</taxon>
        <taxon>Actinomycetes</taxon>
        <taxon>Micromonosporales</taxon>
        <taxon>Micromonosporaceae</taxon>
        <taxon>Pilimelia</taxon>
    </lineage>
</organism>
<reference evidence="5" key="1">
    <citation type="journal article" date="2019" name="Int. J. Syst. Evol. Microbiol.">
        <title>The Global Catalogue of Microorganisms (GCM) 10K type strain sequencing project: providing services to taxonomists for standard genome sequencing and annotation.</title>
        <authorList>
            <consortium name="The Broad Institute Genomics Platform"/>
            <consortium name="The Broad Institute Genome Sequencing Center for Infectious Disease"/>
            <person name="Wu L."/>
            <person name="Ma J."/>
        </authorList>
    </citation>
    <scope>NUCLEOTIDE SEQUENCE [LARGE SCALE GENOMIC DNA]</scope>
    <source>
        <strain evidence="5">JCM 3367</strain>
    </source>
</reference>
<dbReference type="InterPro" id="IPR016181">
    <property type="entry name" value="Acyl_CoA_acyltransferase"/>
</dbReference>
<sequence>MSSPHPDHLVRRATPADALTAARLLDAFNREFDTATPGVEVLAGRLRSLLAGQDLVVLLGGEPAIGVAVVSFRRNVWYEGPVALLDELYVRPDLRGRRYGHAMLTATCALATDRGAETLEINVDGEDTDARRFYEAHGFRNTEPDASEPMYYYYRDLTPG</sequence>
<dbReference type="PANTHER" id="PTHR43877">
    <property type="entry name" value="AMINOALKYLPHOSPHONATE N-ACETYLTRANSFERASE-RELATED-RELATED"/>
    <property type="match status" value="1"/>
</dbReference>
<dbReference type="EMBL" id="BAAARY010000003">
    <property type="protein sequence ID" value="GAA2515379.1"/>
    <property type="molecule type" value="Genomic_DNA"/>
</dbReference>
<evidence type="ECO:0000259" key="3">
    <source>
        <dbReference type="PROSITE" id="PS51186"/>
    </source>
</evidence>
<feature type="domain" description="N-acetyltransferase" evidence="3">
    <location>
        <begin position="8"/>
        <end position="158"/>
    </location>
</feature>
<comment type="caution">
    <text evidence="4">The sequence shown here is derived from an EMBL/GenBank/DDBJ whole genome shotgun (WGS) entry which is preliminary data.</text>
</comment>
<dbReference type="RefSeq" id="WP_344168861.1">
    <property type="nucleotide sequence ID" value="NZ_BAAARY010000003.1"/>
</dbReference>
<dbReference type="SUPFAM" id="SSF55729">
    <property type="entry name" value="Acyl-CoA N-acyltransferases (Nat)"/>
    <property type="match status" value="1"/>
</dbReference>
<dbReference type="PROSITE" id="PS51186">
    <property type="entry name" value="GNAT"/>
    <property type="match status" value="1"/>
</dbReference>
<dbReference type="Proteomes" id="UP001499978">
    <property type="component" value="Unassembled WGS sequence"/>
</dbReference>
<accession>A0ABP6ADZ4</accession>
<evidence type="ECO:0000256" key="2">
    <source>
        <dbReference type="ARBA" id="ARBA00023315"/>
    </source>
</evidence>
<evidence type="ECO:0000313" key="4">
    <source>
        <dbReference type="EMBL" id="GAA2515379.1"/>
    </source>
</evidence>
<dbReference type="Pfam" id="PF00583">
    <property type="entry name" value="Acetyltransf_1"/>
    <property type="match status" value="1"/>
</dbReference>
<dbReference type="InterPro" id="IPR050832">
    <property type="entry name" value="Bact_Acetyltransf"/>
</dbReference>